<dbReference type="EMBL" id="BSTJ01000010">
    <property type="protein sequence ID" value="GLY79040.1"/>
    <property type="molecule type" value="Genomic_DNA"/>
</dbReference>
<proteinExistence type="predicted"/>
<evidence type="ECO:0000313" key="2">
    <source>
        <dbReference type="Proteomes" id="UP001165135"/>
    </source>
</evidence>
<organism evidence="1 2">
    <name type="scientific">Actinoallomurus iriomotensis</name>
    <dbReference type="NCBI Taxonomy" id="478107"/>
    <lineage>
        <taxon>Bacteria</taxon>
        <taxon>Bacillati</taxon>
        <taxon>Actinomycetota</taxon>
        <taxon>Actinomycetes</taxon>
        <taxon>Streptosporangiales</taxon>
        <taxon>Thermomonosporaceae</taxon>
        <taxon>Actinoallomurus</taxon>
    </lineage>
</organism>
<reference evidence="1" key="1">
    <citation type="submission" date="2023-03" db="EMBL/GenBank/DDBJ databases">
        <title>Actinoallomurus iriomotensis NBRC 103681.</title>
        <authorList>
            <person name="Ichikawa N."/>
            <person name="Sato H."/>
            <person name="Tonouchi N."/>
        </authorList>
    </citation>
    <scope>NUCLEOTIDE SEQUENCE</scope>
    <source>
        <strain evidence="1">NBRC 103681</strain>
    </source>
</reference>
<name>A0A9W6VSU1_9ACTN</name>
<evidence type="ECO:0000313" key="1">
    <source>
        <dbReference type="EMBL" id="GLY79040.1"/>
    </source>
</evidence>
<sequence length="206" mass="21864">MTDDELADAVRDELTAAGLTVLGPEQDRGGVRVVVGDGVWVSWKCGAELSAAAMAVLRRGAYRQDRSQTHISLAYQGTVTEAMTGAIAAILTATGFEVQDDADDYHHPMDLLVGPRRAVPHWRDPIDPALDGASGFMPGVRVRVRSGEFAGAELTVSSTGVDLRTRAVIGYRLEHPSGDGFLDVPPDAVEFAADDFPAPRSSHAPA</sequence>
<comment type="caution">
    <text evidence="1">The sequence shown here is derived from an EMBL/GenBank/DDBJ whole genome shotgun (WGS) entry which is preliminary data.</text>
</comment>
<gene>
    <name evidence="1" type="ORF">Airi01_073070</name>
</gene>
<accession>A0A9W6VSU1</accession>
<dbReference type="Proteomes" id="UP001165135">
    <property type="component" value="Unassembled WGS sequence"/>
</dbReference>
<dbReference type="AlphaFoldDB" id="A0A9W6VSU1"/>
<protein>
    <submittedName>
        <fullName evidence="1">Uncharacterized protein</fullName>
    </submittedName>
</protein>